<dbReference type="Gene3D" id="3.40.50.300">
    <property type="entry name" value="P-loop containing nucleotide triphosphate hydrolases"/>
    <property type="match status" value="1"/>
</dbReference>
<proteinExistence type="predicted"/>
<protein>
    <submittedName>
        <fullName evidence="2">Pif1 protein</fullName>
    </submittedName>
</protein>
<dbReference type="InterPro" id="IPR027417">
    <property type="entry name" value="P-loop_NTPase"/>
</dbReference>
<comment type="caution">
    <text evidence="2">The sequence shown here is derived from an EMBL/GenBank/DDBJ whole genome shotgun (WGS) entry which is preliminary data.</text>
</comment>
<feature type="region of interest" description="Disordered" evidence="1">
    <location>
        <begin position="1099"/>
        <end position="1118"/>
    </location>
</feature>
<sequence>MPRPQWGAVCLFNEPGQAAGAGEGTQSSVASAIWSLSRRALASRPGRASYRQLRALHALDQDVFDLALARIGEVSPQVEEIERLVEAPELSVQDQWRACLKKRKRLRASREERRSYRKKVEKDRTRVRLKFFPEKHRRTPHSDHLWRHRLTPSVQAHVRDAASNHTGLPAAHLTNNAAMVEKWCKWGSWTTCPTCHSVQPRRTKNIDARRLAGPHHASRDCRACKAAGGRNSGVATVVAVSRALRKLNARVVKALRPLDVDCGPVQRALQGYRIHTSVIRFSWSGNSVADKIRALERDAERTKALEAYDFLMQHERSAYGTFVRVLGPVLDYAADYELLQFVFDLSVWSDLGGKRNVRQDAPMRILLKGCPFVPSCWAVRHAALLDLQRQGAMKHGAASARWTDGQLLSGMAADGTPGIQNFRFRLEYQDGKRKEATQQYHGREAVHLHAIFFGTDAECLNLERTMKAEVPPRDHPLRGYVLDGQASRTGSGLEVREEPSVFDKAAGTVRLRRRERDEAMGIRAYQEAEVEVLKCHVDNLFPRTGADGRGLLMRYVATYAPKFSDSFATEWLADEGSTGYGMALRILSCYHPGGTVQPLVAPWPDMPRKPDCVALSESSPWRGDDMSLLEFLRKSNRTGDITHARRNCPMAGEKIIAEELVSPFSDKFFGQWLMLNRPFRRAEDLLVPEILEKDEQRIREDLLLAAARGNVYIENVLSMLRAQASLVDRYLSGTTLRQHVMTNVDLVLQLRAAETEEEAETLMSDFESNGRILAGLGPPGTGKTVEEAVAKGARVLYALPTGQLAARMRVRHPEIQMDTCHSAFWLRRPRAEAVAALTEYDFVVVDEVFQLTCEHFDRVWEMFNAAGRAVCLLLLGDPWQLPTVDGEAPDLRWAWKAAIRSHKPMGQAGKQLVALLCRDHKAWTGHHEPTDMERTNGETTFVTCTRRGAALLNTLATEVLFERNGQRILGQVPIEYDENPENYDVRGRLIETRAPLAAQLVLYRGARVVLTRNLNKPEHFVNGMVATVEDFDARAGCIVVRTVTNRRLSIHRYTDDAVPHGRCIYYPVRLGYAGMGTSTRGDTSSCDAVARSPRVSRCRLRRSDPGGEGRGLPHRRHR</sequence>
<reference evidence="2" key="1">
    <citation type="submission" date="2021-02" db="EMBL/GenBank/DDBJ databases">
        <authorList>
            <person name="Dougan E. K."/>
            <person name="Rhodes N."/>
            <person name="Thang M."/>
            <person name="Chan C."/>
        </authorList>
    </citation>
    <scope>NUCLEOTIDE SEQUENCE</scope>
</reference>
<evidence type="ECO:0000313" key="2">
    <source>
        <dbReference type="EMBL" id="CAE7418129.1"/>
    </source>
</evidence>
<evidence type="ECO:0000256" key="1">
    <source>
        <dbReference type="SAM" id="MobiDB-lite"/>
    </source>
</evidence>
<keyword evidence="3" id="KW-1185">Reference proteome</keyword>
<evidence type="ECO:0000313" key="3">
    <source>
        <dbReference type="Proteomes" id="UP000649617"/>
    </source>
</evidence>
<accession>A0A812R2U2</accession>
<dbReference type="AlphaFoldDB" id="A0A812R2U2"/>
<dbReference type="EMBL" id="CAJNIZ010018910">
    <property type="protein sequence ID" value="CAE7418129.1"/>
    <property type="molecule type" value="Genomic_DNA"/>
</dbReference>
<dbReference type="Proteomes" id="UP000649617">
    <property type="component" value="Unassembled WGS sequence"/>
</dbReference>
<name>A0A812R2U2_SYMPI</name>
<dbReference type="SUPFAM" id="SSF52540">
    <property type="entry name" value="P-loop containing nucleoside triphosphate hydrolases"/>
    <property type="match status" value="2"/>
</dbReference>
<gene>
    <name evidence="2" type="primary">pif1</name>
    <name evidence="2" type="ORF">SPIL2461_LOCUS10300</name>
</gene>
<organism evidence="2 3">
    <name type="scientific">Symbiodinium pilosum</name>
    <name type="common">Dinoflagellate</name>
    <dbReference type="NCBI Taxonomy" id="2952"/>
    <lineage>
        <taxon>Eukaryota</taxon>
        <taxon>Sar</taxon>
        <taxon>Alveolata</taxon>
        <taxon>Dinophyceae</taxon>
        <taxon>Suessiales</taxon>
        <taxon>Symbiodiniaceae</taxon>
        <taxon>Symbiodinium</taxon>
    </lineage>
</organism>
<dbReference type="Pfam" id="PF13604">
    <property type="entry name" value="AAA_30"/>
    <property type="match status" value="1"/>
</dbReference>